<dbReference type="EMBL" id="CM042891">
    <property type="protein sequence ID" value="KAI4304791.1"/>
    <property type="molecule type" value="Genomic_DNA"/>
</dbReference>
<comment type="caution">
    <text evidence="1">The sequence shown here is derived from an EMBL/GenBank/DDBJ whole genome shotgun (WGS) entry which is preliminary data.</text>
</comment>
<evidence type="ECO:0000313" key="1">
    <source>
        <dbReference type="EMBL" id="KAI4304791.1"/>
    </source>
</evidence>
<keyword evidence="2" id="KW-1185">Reference proteome</keyword>
<name>A0ACB9L694_9MYRT</name>
<gene>
    <name evidence="1" type="ORF">MLD38_040260</name>
</gene>
<dbReference type="Proteomes" id="UP001057402">
    <property type="component" value="Chromosome 12"/>
</dbReference>
<proteinExistence type="predicted"/>
<evidence type="ECO:0000313" key="2">
    <source>
        <dbReference type="Proteomes" id="UP001057402"/>
    </source>
</evidence>
<accession>A0ACB9L694</accession>
<protein>
    <submittedName>
        <fullName evidence="1">Uncharacterized protein</fullName>
    </submittedName>
</protein>
<sequence length="416" mass="45992">MFGRPPKKSDNTRYYEILGVSKNASQDDLKKAYKKAAIKNHPDKGGDPEKFKELAQAYEVLSNPEKREIYDQYGEDALKEGMGGGGAGHDPFDIFSSFFGGGFGGGGSSRGPRQRRGEDVVHPLKVSLEDLYLGITKKLSLSRNVICSKCSGKGSKSGASTKCAGCQGTGMKVTIRQLGPSMIQQMQHACNECKGTGETINDKDRCPQCKGDKVVPEKKVLEVVVEKGMQHGQKITFPGEADEAPDTITGDIVFILQQKEHPKFKRKGDDIFMEHTLSLTDALCGFKFVLTHLDGRQLLIKTNPGEVVKPDSFKAIDDEGMPMYQKPFMKGKLYIHFTVEFPDTLSPEQIDALLKVLPAKPASQLTDMEMDECEETTLHDVNIEEEMRRKQQAAQEAYDEDSDMHGGAQRVQCAQQ</sequence>
<organism evidence="1 2">
    <name type="scientific">Melastoma candidum</name>
    <dbReference type="NCBI Taxonomy" id="119954"/>
    <lineage>
        <taxon>Eukaryota</taxon>
        <taxon>Viridiplantae</taxon>
        <taxon>Streptophyta</taxon>
        <taxon>Embryophyta</taxon>
        <taxon>Tracheophyta</taxon>
        <taxon>Spermatophyta</taxon>
        <taxon>Magnoliopsida</taxon>
        <taxon>eudicotyledons</taxon>
        <taxon>Gunneridae</taxon>
        <taxon>Pentapetalae</taxon>
        <taxon>rosids</taxon>
        <taxon>malvids</taxon>
        <taxon>Myrtales</taxon>
        <taxon>Melastomataceae</taxon>
        <taxon>Melastomatoideae</taxon>
        <taxon>Melastomateae</taxon>
        <taxon>Melastoma</taxon>
    </lineage>
</organism>
<reference evidence="2" key="1">
    <citation type="journal article" date="2023" name="Front. Plant Sci.">
        <title>Chromosomal-level genome assembly of Melastoma candidum provides insights into trichome evolution.</title>
        <authorList>
            <person name="Zhong Y."/>
            <person name="Wu W."/>
            <person name="Sun C."/>
            <person name="Zou P."/>
            <person name="Liu Y."/>
            <person name="Dai S."/>
            <person name="Zhou R."/>
        </authorList>
    </citation>
    <scope>NUCLEOTIDE SEQUENCE [LARGE SCALE GENOMIC DNA]</scope>
</reference>